<gene>
    <name evidence="2" type="ORF">F443_04080</name>
</gene>
<evidence type="ECO:0000259" key="1">
    <source>
        <dbReference type="Pfam" id="PF12776"/>
    </source>
</evidence>
<dbReference type="AlphaFoldDB" id="V9FN86"/>
<dbReference type="Proteomes" id="UP000018721">
    <property type="component" value="Unassembled WGS sequence"/>
</dbReference>
<dbReference type="PANTHER" id="PTHR46929:SF3">
    <property type="entry name" value="MYB_SANT-LIKE DOMAIN-CONTAINING PROTEIN"/>
    <property type="match status" value="1"/>
</dbReference>
<dbReference type="EMBL" id="ANIZ01000750">
    <property type="protein sequence ID" value="ETI52940.1"/>
    <property type="molecule type" value="Genomic_DNA"/>
</dbReference>
<dbReference type="PANTHER" id="PTHR46929">
    <property type="entry name" value="EXPRESSED PROTEIN"/>
    <property type="match status" value="1"/>
</dbReference>
<name>V9FN86_PHYNI</name>
<proteinExistence type="predicted"/>
<accession>V9FN86</accession>
<dbReference type="HOGENOM" id="CLU_2202250_0_0_1"/>
<evidence type="ECO:0000313" key="2">
    <source>
        <dbReference type="EMBL" id="ETI52940.1"/>
    </source>
</evidence>
<feature type="domain" description="Myb/SANT-like" evidence="1">
    <location>
        <begin position="9"/>
        <end position="69"/>
    </location>
</feature>
<organism evidence="2 3">
    <name type="scientific">Phytophthora nicotianae P1569</name>
    <dbReference type="NCBI Taxonomy" id="1317065"/>
    <lineage>
        <taxon>Eukaryota</taxon>
        <taxon>Sar</taxon>
        <taxon>Stramenopiles</taxon>
        <taxon>Oomycota</taxon>
        <taxon>Peronosporomycetes</taxon>
        <taxon>Peronosporales</taxon>
        <taxon>Peronosporaceae</taxon>
        <taxon>Phytophthora</taxon>
    </lineage>
</organism>
<reference evidence="2 3" key="1">
    <citation type="submission" date="2013-11" db="EMBL/GenBank/DDBJ databases">
        <title>The Genome Sequence of Phytophthora parasitica P1569.</title>
        <authorList>
            <consortium name="The Broad Institute Genomics Platform"/>
            <person name="Russ C."/>
            <person name="Tyler B."/>
            <person name="Panabieres F."/>
            <person name="Shan W."/>
            <person name="Tripathy S."/>
            <person name="Grunwald N."/>
            <person name="Machado M."/>
            <person name="Johnson C.S."/>
            <person name="Arredondo F."/>
            <person name="Hong C."/>
            <person name="Coffey M."/>
            <person name="Young S.K."/>
            <person name="Zeng Q."/>
            <person name="Gargeya S."/>
            <person name="Fitzgerald M."/>
            <person name="Abouelleil A."/>
            <person name="Alvarado L."/>
            <person name="Chapman S.B."/>
            <person name="Gainer-Dewar J."/>
            <person name="Goldberg J."/>
            <person name="Griggs A."/>
            <person name="Gujja S."/>
            <person name="Hansen M."/>
            <person name="Howarth C."/>
            <person name="Imamovic A."/>
            <person name="Ireland A."/>
            <person name="Larimer J."/>
            <person name="McCowan C."/>
            <person name="Murphy C."/>
            <person name="Pearson M."/>
            <person name="Poon T.W."/>
            <person name="Priest M."/>
            <person name="Roberts A."/>
            <person name="Saif S."/>
            <person name="Shea T."/>
            <person name="Sykes S."/>
            <person name="Wortman J."/>
            <person name="Nusbaum C."/>
            <person name="Birren B."/>
        </authorList>
    </citation>
    <scope>NUCLEOTIDE SEQUENCE [LARGE SCALE GENOMIC DNA]</scope>
    <source>
        <strain evidence="2 3">P1569</strain>
    </source>
</reference>
<dbReference type="Pfam" id="PF12776">
    <property type="entry name" value="Myb_DNA-bind_3"/>
    <property type="match status" value="1"/>
</dbReference>
<evidence type="ECO:0000313" key="3">
    <source>
        <dbReference type="Proteomes" id="UP000018721"/>
    </source>
</evidence>
<dbReference type="InterPro" id="IPR024752">
    <property type="entry name" value="Myb/SANT-like_dom"/>
</dbReference>
<protein>
    <recommendedName>
        <fullName evidence="1">Myb/SANT-like domain-containing protein</fullName>
    </recommendedName>
</protein>
<sequence>MSSSGPRASWDTAKDAFLIDAMTDQARAGKRSDSDFKKEAWAAVTKDINEKFDLQLTKQQIKSRLQTAWISKGSILLFPKCFLHQDLDGTLSAMWCWFTTMCGTITSW</sequence>
<comment type="caution">
    <text evidence="2">The sequence shown here is derived from an EMBL/GenBank/DDBJ whole genome shotgun (WGS) entry which is preliminary data.</text>
</comment>
<keyword evidence="3" id="KW-1185">Reference proteome</keyword>